<evidence type="ECO:0000256" key="5">
    <source>
        <dbReference type="ARBA" id="ARBA00023002"/>
    </source>
</evidence>
<dbReference type="OrthoDB" id="5572803at2"/>
<keyword evidence="7" id="KW-0676">Redox-active center</keyword>
<dbReference type="Gene3D" id="3.40.30.10">
    <property type="entry name" value="Glutaredoxin"/>
    <property type="match status" value="1"/>
</dbReference>
<reference evidence="13 14" key="1">
    <citation type="journal article" date="2014" name="Genome Announc.">
        <title>Genome Sequence of Gammaproteobacterial Pseudohaliea rubra Type Strain DSM 19751, Isolated from Coastal Seawater of the Mediterranean Sea.</title>
        <authorList>
            <person name="Spring S."/>
            <person name="Fiebig A."/>
            <person name="Riedel T."/>
            <person name="Goker M."/>
            <person name="Klenk H.P."/>
        </authorList>
    </citation>
    <scope>NUCLEOTIDE SEQUENCE [LARGE SCALE GENOMIC DNA]</scope>
    <source>
        <strain evidence="13 14">DSM 19751</strain>
    </source>
</reference>
<dbReference type="RefSeq" id="WP_084592535.1">
    <property type="nucleotide sequence ID" value="NZ_KN234761.1"/>
</dbReference>
<dbReference type="EMBL" id="AUVB01000080">
    <property type="protein sequence ID" value="KGE02906.1"/>
    <property type="molecule type" value="Genomic_DNA"/>
</dbReference>
<dbReference type="CDD" id="cd03017">
    <property type="entry name" value="PRX_BCP"/>
    <property type="match status" value="1"/>
</dbReference>
<dbReference type="InterPro" id="IPR036249">
    <property type="entry name" value="Thioredoxin-like_sf"/>
</dbReference>
<dbReference type="InterPro" id="IPR050924">
    <property type="entry name" value="Peroxiredoxin_BCP/PrxQ"/>
</dbReference>
<dbReference type="AlphaFoldDB" id="A0A095XTB1"/>
<dbReference type="eggNOG" id="COG1225">
    <property type="taxonomic scope" value="Bacteria"/>
</dbReference>
<dbReference type="SUPFAM" id="SSF52833">
    <property type="entry name" value="Thioredoxin-like"/>
    <property type="match status" value="1"/>
</dbReference>
<organism evidence="13 14">
    <name type="scientific">Pseudohaliea rubra DSM 19751</name>
    <dbReference type="NCBI Taxonomy" id="1265313"/>
    <lineage>
        <taxon>Bacteria</taxon>
        <taxon>Pseudomonadati</taxon>
        <taxon>Pseudomonadota</taxon>
        <taxon>Gammaproteobacteria</taxon>
        <taxon>Cellvibrionales</taxon>
        <taxon>Halieaceae</taxon>
        <taxon>Pseudohaliea</taxon>
    </lineage>
</organism>
<evidence type="ECO:0000256" key="3">
    <source>
        <dbReference type="ARBA" id="ARBA00022559"/>
    </source>
</evidence>
<dbReference type="GO" id="GO:0034599">
    <property type="term" value="P:cellular response to oxidative stress"/>
    <property type="evidence" value="ECO:0007669"/>
    <property type="project" value="TreeGrafter"/>
</dbReference>
<gene>
    <name evidence="13" type="ORF">HRUBRA_02550</name>
</gene>
<comment type="similarity">
    <text evidence="9">Belongs to the peroxiredoxin family. BCP/PrxQ subfamily.</text>
</comment>
<dbReference type="HOGENOM" id="CLU_042529_14_2_6"/>
<dbReference type="GO" id="GO:0045454">
    <property type="term" value="P:cell redox homeostasis"/>
    <property type="evidence" value="ECO:0007669"/>
    <property type="project" value="TreeGrafter"/>
</dbReference>
<evidence type="ECO:0000256" key="9">
    <source>
        <dbReference type="ARBA" id="ARBA00038489"/>
    </source>
</evidence>
<evidence type="ECO:0000256" key="1">
    <source>
        <dbReference type="ARBA" id="ARBA00003330"/>
    </source>
</evidence>
<dbReference type="GO" id="GO:0008379">
    <property type="term" value="F:thioredoxin peroxidase activity"/>
    <property type="evidence" value="ECO:0007669"/>
    <property type="project" value="TreeGrafter"/>
</dbReference>
<accession>A0A095XTB1</accession>
<dbReference type="PATRIC" id="fig|1265313.6.peg.2514"/>
<evidence type="ECO:0000259" key="12">
    <source>
        <dbReference type="PROSITE" id="PS51352"/>
    </source>
</evidence>
<dbReference type="EC" id="1.11.1.24" evidence="2"/>
<evidence type="ECO:0000313" key="14">
    <source>
        <dbReference type="Proteomes" id="UP000029640"/>
    </source>
</evidence>
<dbReference type="InterPro" id="IPR013766">
    <property type="entry name" value="Thioredoxin_domain"/>
</dbReference>
<dbReference type="PANTHER" id="PTHR42801:SF20">
    <property type="entry name" value="ALKYL HYDROPEROXIDE REDUCTASE E"/>
    <property type="match status" value="1"/>
</dbReference>
<comment type="function">
    <text evidence="1">Thiol-specific peroxidase that catalyzes the reduction of hydrogen peroxide and organic hydroperoxides to water and alcohols, respectively. Plays a role in cell protection against oxidative stress by detoxifying peroxides and as sensor of hydrogen peroxide-mediated signaling events.</text>
</comment>
<evidence type="ECO:0000256" key="7">
    <source>
        <dbReference type="ARBA" id="ARBA00023284"/>
    </source>
</evidence>
<dbReference type="Pfam" id="PF00578">
    <property type="entry name" value="AhpC-TSA"/>
    <property type="match status" value="1"/>
</dbReference>
<evidence type="ECO:0000256" key="8">
    <source>
        <dbReference type="ARBA" id="ARBA00032824"/>
    </source>
</evidence>
<dbReference type="PROSITE" id="PS51352">
    <property type="entry name" value="THIOREDOXIN_2"/>
    <property type="match status" value="1"/>
</dbReference>
<dbReference type="Proteomes" id="UP000029640">
    <property type="component" value="Unassembled WGS sequence"/>
</dbReference>
<keyword evidence="6" id="KW-1015">Disulfide bond</keyword>
<name>A0A095XTB1_9GAMM</name>
<sequence length="192" mass="20864">MTLPTTLPGTPPGTLTRSLRLPAAIIFLAVLVLLRPAAASAELAVGDPAPDFELQASDGRTYRLADFRGEQPVVLAWFPRAFTSGCTVECKSLARSGGALRRFDVSYFMASTDPVEKNAAFAEETEADFPLLSDPEGDVARAYGVYTMGFAKRHTFYIDRDGKIAFIDRSVRPSTSAEDMIARLETLGVPRQ</sequence>
<keyword evidence="5" id="KW-0560">Oxidoreductase</keyword>
<evidence type="ECO:0000256" key="4">
    <source>
        <dbReference type="ARBA" id="ARBA00022862"/>
    </source>
</evidence>
<dbReference type="GO" id="GO:0005737">
    <property type="term" value="C:cytoplasm"/>
    <property type="evidence" value="ECO:0007669"/>
    <property type="project" value="TreeGrafter"/>
</dbReference>
<dbReference type="InterPro" id="IPR000866">
    <property type="entry name" value="AhpC/TSA"/>
</dbReference>
<dbReference type="STRING" id="1265313.HRUBRA_02550"/>
<comment type="catalytic activity">
    <reaction evidence="11">
        <text>a hydroperoxide + [thioredoxin]-dithiol = an alcohol + [thioredoxin]-disulfide + H2O</text>
        <dbReference type="Rhea" id="RHEA:62620"/>
        <dbReference type="Rhea" id="RHEA-COMP:10698"/>
        <dbReference type="Rhea" id="RHEA-COMP:10700"/>
        <dbReference type="ChEBI" id="CHEBI:15377"/>
        <dbReference type="ChEBI" id="CHEBI:29950"/>
        <dbReference type="ChEBI" id="CHEBI:30879"/>
        <dbReference type="ChEBI" id="CHEBI:35924"/>
        <dbReference type="ChEBI" id="CHEBI:50058"/>
        <dbReference type="EC" id="1.11.1.24"/>
    </reaction>
</comment>
<evidence type="ECO:0000256" key="6">
    <source>
        <dbReference type="ARBA" id="ARBA00023157"/>
    </source>
</evidence>
<proteinExistence type="inferred from homology"/>
<keyword evidence="3" id="KW-0575">Peroxidase</keyword>
<protein>
    <recommendedName>
        <fullName evidence="2">thioredoxin-dependent peroxiredoxin</fullName>
        <ecNumber evidence="2">1.11.1.24</ecNumber>
    </recommendedName>
    <alternativeName>
        <fullName evidence="8">Thioredoxin peroxidase</fullName>
    </alternativeName>
    <alternativeName>
        <fullName evidence="10">Thioredoxin-dependent peroxiredoxin Bcp</fullName>
    </alternativeName>
</protein>
<keyword evidence="14" id="KW-1185">Reference proteome</keyword>
<evidence type="ECO:0000256" key="10">
    <source>
        <dbReference type="ARBA" id="ARBA00042639"/>
    </source>
</evidence>
<keyword evidence="4" id="KW-0049">Antioxidant</keyword>
<evidence type="ECO:0000256" key="11">
    <source>
        <dbReference type="ARBA" id="ARBA00049091"/>
    </source>
</evidence>
<feature type="domain" description="Thioredoxin" evidence="12">
    <location>
        <begin position="43"/>
        <end position="189"/>
    </location>
</feature>
<evidence type="ECO:0000313" key="13">
    <source>
        <dbReference type="EMBL" id="KGE02906.1"/>
    </source>
</evidence>
<comment type="caution">
    <text evidence="13">The sequence shown here is derived from an EMBL/GenBank/DDBJ whole genome shotgun (WGS) entry which is preliminary data.</text>
</comment>
<dbReference type="PANTHER" id="PTHR42801">
    <property type="entry name" value="THIOREDOXIN-DEPENDENT PEROXIDE REDUCTASE"/>
    <property type="match status" value="1"/>
</dbReference>
<evidence type="ECO:0000256" key="2">
    <source>
        <dbReference type="ARBA" id="ARBA00013017"/>
    </source>
</evidence>